<dbReference type="InterPro" id="IPR018060">
    <property type="entry name" value="HTH_AraC"/>
</dbReference>
<evidence type="ECO:0000256" key="2">
    <source>
        <dbReference type="ARBA" id="ARBA00023163"/>
    </source>
</evidence>
<dbReference type="GO" id="GO:0043565">
    <property type="term" value="F:sequence-specific DNA binding"/>
    <property type="evidence" value="ECO:0007669"/>
    <property type="project" value="InterPro"/>
</dbReference>
<dbReference type="Gene3D" id="1.10.10.60">
    <property type="entry name" value="Homeodomain-like"/>
    <property type="match status" value="2"/>
</dbReference>
<evidence type="ECO:0000256" key="1">
    <source>
        <dbReference type="ARBA" id="ARBA00023015"/>
    </source>
</evidence>
<organism evidence="4 5">
    <name type="scientific">Neorhizobium alkalisoli</name>
    <dbReference type="NCBI Taxonomy" id="528178"/>
    <lineage>
        <taxon>Bacteria</taxon>
        <taxon>Pseudomonadati</taxon>
        <taxon>Pseudomonadota</taxon>
        <taxon>Alphaproteobacteria</taxon>
        <taxon>Hyphomicrobiales</taxon>
        <taxon>Rhizobiaceae</taxon>
        <taxon>Rhizobium/Agrobacterium group</taxon>
        <taxon>Neorhizobium</taxon>
    </lineage>
</organism>
<evidence type="ECO:0000313" key="5">
    <source>
        <dbReference type="Proteomes" id="UP000320653"/>
    </source>
</evidence>
<comment type="caution">
    <text evidence="4">The sequence shown here is derived from an EMBL/GenBank/DDBJ whole genome shotgun (WGS) entry which is preliminary data.</text>
</comment>
<dbReference type="PANTHER" id="PTHR43436">
    <property type="entry name" value="ARAC-FAMILY TRANSCRIPTIONAL REGULATOR"/>
    <property type="match status" value="1"/>
</dbReference>
<dbReference type="Proteomes" id="UP000320653">
    <property type="component" value="Unassembled WGS sequence"/>
</dbReference>
<dbReference type="PANTHER" id="PTHR43436:SF1">
    <property type="entry name" value="TRANSCRIPTIONAL REGULATORY PROTEIN"/>
    <property type="match status" value="1"/>
</dbReference>
<gene>
    <name evidence="4" type="ORF">FHW37_10953</name>
</gene>
<dbReference type="SMART" id="SM00342">
    <property type="entry name" value="HTH_ARAC"/>
    <property type="match status" value="1"/>
</dbReference>
<sequence length="279" mass="30671">MRTAIPRVGIGVVSDGSAPTAGTCGQGVCLVLQGAKQMLIGEKMLRYEAGSCFASLVELPTTRYVFEGNRISPYIATSLTIDKDAFNALVADTPAGSTNRGASAFSVATASRQLLEAWDNYLALLDTPEDIPVLAASRERELMYRLLQSPHGPMLRQIGREEGKLAKIRQAIEWIRQHFDQPLEIKEVAERSGMSIPSFNRHFREATSTSPLQYQKTLRLHAARRLLAADTDAAHAAFQVGYESASQFSREYSRLFGRPPRQDASLLRKNIGSAADVMI</sequence>
<dbReference type="EMBL" id="VIWP01000009">
    <property type="protein sequence ID" value="TWF47990.1"/>
    <property type="molecule type" value="Genomic_DNA"/>
</dbReference>
<feature type="domain" description="HTH araC/xylS-type" evidence="3">
    <location>
        <begin position="169"/>
        <end position="266"/>
    </location>
</feature>
<dbReference type="Pfam" id="PF06719">
    <property type="entry name" value="AraC_N"/>
    <property type="match status" value="1"/>
</dbReference>
<accession>A0A561QC88</accession>
<protein>
    <submittedName>
        <fullName evidence="4">Helix-turn-helix protein</fullName>
    </submittedName>
</protein>
<dbReference type="AlphaFoldDB" id="A0A561QC88"/>
<keyword evidence="2" id="KW-0804">Transcription</keyword>
<evidence type="ECO:0000259" key="3">
    <source>
        <dbReference type="PROSITE" id="PS01124"/>
    </source>
</evidence>
<name>A0A561QC88_9HYPH</name>
<evidence type="ECO:0000313" key="4">
    <source>
        <dbReference type="EMBL" id="TWF47990.1"/>
    </source>
</evidence>
<dbReference type="InterPro" id="IPR009057">
    <property type="entry name" value="Homeodomain-like_sf"/>
</dbReference>
<dbReference type="SUPFAM" id="SSF46689">
    <property type="entry name" value="Homeodomain-like"/>
    <property type="match status" value="2"/>
</dbReference>
<reference evidence="4 5" key="1">
    <citation type="submission" date="2019-06" db="EMBL/GenBank/DDBJ databases">
        <title>Sorghum-associated microbial communities from plants grown in Nebraska, USA.</title>
        <authorList>
            <person name="Schachtman D."/>
        </authorList>
    </citation>
    <scope>NUCLEOTIDE SEQUENCE [LARGE SCALE GENOMIC DNA]</scope>
    <source>
        <strain evidence="4 5">1225</strain>
    </source>
</reference>
<keyword evidence="5" id="KW-1185">Reference proteome</keyword>
<dbReference type="GO" id="GO:0003700">
    <property type="term" value="F:DNA-binding transcription factor activity"/>
    <property type="evidence" value="ECO:0007669"/>
    <property type="project" value="InterPro"/>
</dbReference>
<dbReference type="InterPro" id="IPR009594">
    <property type="entry name" value="Tscrpt_reg_HTH_AraC_N"/>
</dbReference>
<dbReference type="PROSITE" id="PS01124">
    <property type="entry name" value="HTH_ARAC_FAMILY_2"/>
    <property type="match status" value="1"/>
</dbReference>
<dbReference type="Pfam" id="PF12833">
    <property type="entry name" value="HTH_18"/>
    <property type="match status" value="1"/>
</dbReference>
<proteinExistence type="predicted"/>
<keyword evidence="1" id="KW-0805">Transcription regulation</keyword>